<gene>
    <name evidence="6" type="ORF">F130042H8_01260</name>
</gene>
<dbReference type="InterPro" id="IPR043795">
    <property type="entry name" value="N-alpha-Ac-DABA-like"/>
</dbReference>
<evidence type="ECO:0000256" key="1">
    <source>
        <dbReference type="ARBA" id="ARBA00001947"/>
    </source>
</evidence>
<proteinExistence type="predicted"/>
<dbReference type="EMBL" id="BAABXL010000001">
    <property type="protein sequence ID" value="GAA6267066.1"/>
    <property type="molecule type" value="Genomic_DNA"/>
</dbReference>
<evidence type="ECO:0000256" key="4">
    <source>
        <dbReference type="ARBA" id="ARBA00022833"/>
    </source>
</evidence>
<dbReference type="RefSeq" id="WP_390468840.1">
    <property type="nucleotide sequence ID" value="NZ_BAABXL010000001.1"/>
</dbReference>
<dbReference type="CDD" id="cd06254">
    <property type="entry name" value="M14_ASTE_ASPA-like"/>
    <property type="match status" value="1"/>
</dbReference>
<comment type="cofactor">
    <cofactor evidence="1">
        <name>Zn(2+)</name>
        <dbReference type="ChEBI" id="CHEBI:29105"/>
    </cofactor>
</comment>
<evidence type="ECO:0000313" key="7">
    <source>
        <dbReference type="Proteomes" id="UP001600894"/>
    </source>
</evidence>
<dbReference type="InterPro" id="IPR055438">
    <property type="entry name" value="AstE_AspA_cat"/>
</dbReference>
<keyword evidence="2" id="KW-0479">Metal-binding</keyword>
<keyword evidence="3" id="KW-0378">Hydrolase</keyword>
<keyword evidence="7" id="KW-1185">Reference proteome</keyword>
<evidence type="ECO:0000256" key="3">
    <source>
        <dbReference type="ARBA" id="ARBA00022801"/>
    </source>
</evidence>
<name>A0ABQ0ASQ4_9FIRM</name>
<feature type="domain" description="Succinylglutamate desuccinylase/Aspartoacylase catalytic" evidence="5">
    <location>
        <begin position="36"/>
        <end position="222"/>
    </location>
</feature>
<sequence>MIFYGNTIAPGEKRIVQLPVTEGLSLEAICICGAFPGRTLAVTAGVHGCEYVGIQALLELAKELDPGRMCGNAVLLPLVNPEGFYDGVKQVVPEDGINLNRAFPGDPGGSISLQMAYILEQALYPAADLLADLHGGDWNEDLCPLVFFPAGNCGEVYQASLEAAKQLKVSYRVRSHARNGLYSWAVQRGIPALLAERGCGGRWSEKEKEDCMEDVRRLLRHLSILPGENEPAVQTEICRAVYAEAKEDGLWYPCIKAAETVKKGQLLGELRSMSGQTLQEVWAEFAGVVLYYTTALGVRRGDPLAAYGESCVMGENVVQLEII</sequence>
<dbReference type="SUPFAM" id="SSF53187">
    <property type="entry name" value="Zn-dependent exopeptidases"/>
    <property type="match status" value="1"/>
</dbReference>
<dbReference type="PANTHER" id="PTHR37326:SF1">
    <property type="entry name" value="BLL3975 PROTEIN"/>
    <property type="match status" value="1"/>
</dbReference>
<comment type="caution">
    <text evidence="6">The sequence shown here is derived from an EMBL/GenBank/DDBJ whole genome shotgun (WGS) entry which is preliminary data.</text>
</comment>
<dbReference type="Pfam" id="PF24827">
    <property type="entry name" value="AstE_AspA_cat"/>
    <property type="match status" value="1"/>
</dbReference>
<evidence type="ECO:0000256" key="2">
    <source>
        <dbReference type="ARBA" id="ARBA00022723"/>
    </source>
</evidence>
<dbReference type="Proteomes" id="UP001600894">
    <property type="component" value="Unassembled WGS sequence"/>
</dbReference>
<accession>A0ABQ0ASQ4</accession>
<dbReference type="PIRSF" id="PIRSF039012">
    <property type="entry name" value="ASP"/>
    <property type="match status" value="1"/>
</dbReference>
<keyword evidence="4" id="KW-0862">Zinc</keyword>
<evidence type="ECO:0000313" key="6">
    <source>
        <dbReference type="EMBL" id="GAA6267066.1"/>
    </source>
</evidence>
<dbReference type="PANTHER" id="PTHR37326">
    <property type="entry name" value="BLL3975 PROTEIN"/>
    <property type="match status" value="1"/>
</dbReference>
<protein>
    <submittedName>
        <fullName evidence="6">M14 family metallopeptidase</fullName>
    </submittedName>
</protein>
<dbReference type="InterPro" id="IPR053138">
    <property type="entry name" value="N-alpha-Ac-DABA_deacetylase"/>
</dbReference>
<organism evidence="6 7">
    <name type="scientific">Enterocloster alcoholdehydrogenati</name>
    <dbReference type="NCBI Taxonomy" id="2547410"/>
    <lineage>
        <taxon>Bacteria</taxon>
        <taxon>Bacillati</taxon>
        <taxon>Bacillota</taxon>
        <taxon>Clostridia</taxon>
        <taxon>Lachnospirales</taxon>
        <taxon>Lachnospiraceae</taxon>
        <taxon>Enterocloster</taxon>
    </lineage>
</organism>
<evidence type="ECO:0000259" key="5">
    <source>
        <dbReference type="Pfam" id="PF24827"/>
    </source>
</evidence>
<reference evidence="6 7" key="1">
    <citation type="submission" date="2024-04" db="EMBL/GenBank/DDBJ databases">
        <title>Defined microbial consortia suppress multidrug-resistant proinflammatory Enterobacteriaceae via ecological control.</title>
        <authorList>
            <person name="Furuichi M."/>
            <person name="Kawaguchi T."/>
            <person name="Pust M."/>
            <person name="Yasuma K."/>
            <person name="Plichta D."/>
            <person name="Hasegawa N."/>
            <person name="Ohya T."/>
            <person name="Bhattarai S."/>
            <person name="Sasajima S."/>
            <person name="Aoto Y."/>
            <person name="Tuganbaev T."/>
            <person name="Yaginuma M."/>
            <person name="Ueda M."/>
            <person name="Okahashi N."/>
            <person name="Amafuji K."/>
            <person name="Kiridooshi Y."/>
            <person name="Sugita K."/>
            <person name="Strazar M."/>
            <person name="Skelly A."/>
            <person name="Suda W."/>
            <person name="Hattori M."/>
            <person name="Nakamoto N."/>
            <person name="Caballero S."/>
            <person name="Norman J."/>
            <person name="Olle B."/>
            <person name="Tanoue T."/>
            <person name="Arita M."/>
            <person name="Bucci V."/>
            <person name="Atarashi K."/>
            <person name="Xavier R."/>
            <person name="Honda K."/>
        </authorList>
    </citation>
    <scope>NUCLEOTIDE SEQUENCE [LARGE SCALE GENOMIC DNA]</scope>
    <source>
        <strain evidence="7">f13</strain>
    </source>
</reference>
<dbReference type="Gene3D" id="3.40.630.10">
    <property type="entry name" value="Zn peptidases"/>
    <property type="match status" value="1"/>
</dbReference>